<organism evidence="2 3">
    <name type="scientific">Zhouia spongiae</name>
    <dbReference type="NCBI Taxonomy" id="2202721"/>
    <lineage>
        <taxon>Bacteria</taxon>
        <taxon>Pseudomonadati</taxon>
        <taxon>Bacteroidota</taxon>
        <taxon>Flavobacteriia</taxon>
        <taxon>Flavobacteriales</taxon>
        <taxon>Flavobacteriaceae</taxon>
        <taxon>Zhouia</taxon>
    </lineage>
</organism>
<feature type="domain" description="DUF2264" evidence="1">
    <location>
        <begin position="43"/>
        <end position="400"/>
    </location>
</feature>
<dbReference type="PIRSF" id="PIRSF014753">
    <property type="entry name" value="UCP014753"/>
    <property type="match status" value="1"/>
</dbReference>
<dbReference type="PANTHER" id="PTHR35339:SF3">
    <property type="entry name" value="DUF2264 DOMAIN-CONTAINING PROTEIN"/>
    <property type="match status" value="1"/>
</dbReference>
<sequence>MERRKFIGTASIAGAMAALLPGETVASTTQSNGNLYAANGSKDRAYWADLLYQMMNPVFTNLANNTLVKNMPVEASPTYDGRKNVTYLEAVGRAAAGMAPWLALPDDDTKEGKMRKDLKQKFLKGIANGVNPSSPDYLNFTKEYQPIVDAAYLAHAFLRAPEALWEPLDDVTKKRVIKEFKALRTRKPWNNNWQLFTALTEAFLLNIGEEWDKEAVNKALGKFKEWYVGDGWYSDGPRFSFDYYNSFVIHPMLVDTLEILASKGVVPKENYDLALKRMIRQVVHQERMISPEGTFPVIGRSITYRNGAFQALAQAALMHQLPEGVSPSQVRCALTAIKKNILGRDTFNKEGWLTLGFCGHQPDVADYYSSTGSMYMASLSFLPLGLPADDDFWMGKPEDWTAKKAWNGKNFKKDYHVDY</sequence>
<dbReference type="Pfam" id="PF10022">
    <property type="entry name" value="DUF2264"/>
    <property type="match status" value="1"/>
</dbReference>
<dbReference type="RefSeq" id="WP_242935908.1">
    <property type="nucleotide sequence ID" value="NZ_CP094326.1"/>
</dbReference>
<reference evidence="2 3" key="1">
    <citation type="journal article" date="2018" name="Int. J. Syst. Evol. Microbiol.">
        <title>Zhouia spongiae sp. nov., isolated from a marine sponge.</title>
        <authorList>
            <person name="Zhuang L."/>
            <person name="Lin B."/>
            <person name="Qin F."/>
            <person name="Luo L."/>
        </authorList>
    </citation>
    <scope>NUCLEOTIDE SEQUENCE [LARGE SCALE GENOMIC DNA]</scope>
    <source>
        <strain evidence="2 3">HN-Y44</strain>
    </source>
</reference>
<dbReference type="InterPro" id="IPR016624">
    <property type="entry name" value="UCP014753"/>
</dbReference>
<dbReference type="InterPro" id="IPR049349">
    <property type="entry name" value="DUF2264_N"/>
</dbReference>
<evidence type="ECO:0000313" key="2">
    <source>
        <dbReference type="EMBL" id="UNY97495.1"/>
    </source>
</evidence>
<name>A0ABY3YIM6_9FLAO</name>
<proteinExistence type="predicted"/>
<accession>A0ABY3YIM6</accession>
<dbReference type="InterPro" id="IPR019546">
    <property type="entry name" value="TAT_signal_bac_arc"/>
</dbReference>
<evidence type="ECO:0000313" key="3">
    <source>
        <dbReference type="Proteomes" id="UP000829476"/>
    </source>
</evidence>
<dbReference type="PANTHER" id="PTHR35339">
    <property type="entry name" value="LINALOOL DEHYDRATASE_ISOMERASE DOMAIN-CONTAINING PROTEIN"/>
    <property type="match status" value="1"/>
</dbReference>
<gene>
    <name evidence="2" type="ORF">MQE36_10365</name>
</gene>
<dbReference type="NCBIfam" id="TIGR01409">
    <property type="entry name" value="TAT_signal_seq"/>
    <property type="match status" value="1"/>
</dbReference>
<dbReference type="Proteomes" id="UP000829476">
    <property type="component" value="Chromosome"/>
</dbReference>
<keyword evidence="3" id="KW-1185">Reference proteome</keyword>
<protein>
    <submittedName>
        <fullName evidence="2">DUF2264 domain-containing protein</fullName>
    </submittedName>
</protein>
<dbReference type="EMBL" id="CP094326">
    <property type="protein sequence ID" value="UNY97495.1"/>
    <property type="molecule type" value="Genomic_DNA"/>
</dbReference>
<evidence type="ECO:0000259" key="1">
    <source>
        <dbReference type="Pfam" id="PF10022"/>
    </source>
</evidence>